<dbReference type="InterPro" id="IPR033705">
    <property type="entry name" value="Anticodon_Ia_Val"/>
</dbReference>
<dbReference type="GO" id="GO:0005524">
    <property type="term" value="F:ATP binding"/>
    <property type="evidence" value="ECO:0007669"/>
    <property type="project" value="UniProtKB-UniRule"/>
</dbReference>
<dbReference type="SUPFAM" id="SSF52374">
    <property type="entry name" value="Nucleotidylyl transferase"/>
    <property type="match status" value="1"/>
</dbReference>
<feature type="short sequence motif" description="'HIGH' region" evidence="11">
    <location>
        <begin position="41"/>
        <end position="51"/>
    </location>
</feature>
<dbReference type="Proteomes" id="UP000289506">
    <property type="component" value="Plasmid 13"/>
</dbReference>
<dbReference type="FunFam" id="3.40.50.620:FF:000032">
    <property type="entry name" value="Valine--tRNA ligase"/>
    <property type="match status" value="1"/>
</dbReference>
<sequence>MKHNYDHLFVEDGIEQKWRDKQYFMKHNEKAKPFSILLPPPNVTGKLHLGHALDVYIPDTIIRYKKLKGFDVLWIPGMDHAGIATQSKVEDVIYQKTGKTRHDLGRNEFLKKTWEWKEEYAALFRKQWSKVGLALDYSKERFTLDEKSNLAVQKVFIDLYNKGLIYKGIKAVNWDVKLQTAISNIEVNNVPTNQTMYYIKYKVFETNDDLIIATVRTETLLSDVAIVYNPNDKKYQKYQGLHVIHPLTNKKIPIIADEYVDPNFGTGLMKLSAHAEADIEIIQKLNMEIIESISKQGYITYDDSRFKGLERFKAREVIAKYLEDNGFLVKKEEVISNVSISDRSKTPVEILVLPQWFVKMEKFKDLILNNLKSKDSITFYPKRLKTTMKQWMEKVHDWNISRQLWWGHRIPAWYKDDQIKVQILSPGPEWKQDEDVLDTWFSSGIAPFTFMGWPENTKMLQRYYPTSLLVTGYDIIFFWVARMYFFGLEFMQKVPFDKVLFHGLIRDQNGQKMSKSANNGVDPMDIIDKYGSDALRWFLLTNTSPGMDIRFSTEKIESAWRINNKLWNIAKFIKDMPENKILLKTDYDKWILTKLANLNSIISKMLEKYEFAVVGTEIYKFLFNDLSSWYIEFLKTTQNKEVALEVLKKTLIVLHPFLPFISDKIYFELFQNEILEQKWPKLYKYNDTEKVDEAITIISQIRKYREDQKISKKEVIYYFYTNELSKIAIDTINKIANAELAENQDFLISLNEHNLFIKQTQEQKAKNKIELENKISQIIFEIKRAENILSNEKFVKNAPIEKVQLEKDKLEKYKKDLEKYKDELKCKY</sequence>
<evidence type="ECO:0000256" key="8">
    <source>
        <dbReference type="ARBA" id="ARBA00023054"/>
    </source>
</evidence>
<feature type="domain" description="Aminoacyl-tRNA synthetase class Ia" evidence="12">
    <location>
        <begin position="429"/>
        <end position="552"/>
    </location>
</feature>
<dbReference type="HAMAP" id="MF_02004">
    <property type="entry name" value="Val_tRNA_synth_type1"/>
    <property type="match status" value="1"/>
</dbReference>
<evidence type="ECO:0000256" key="4">
    <source>
        <dbReference type="ARBA" id="ARBA00022598"/>
    </source>
</evidence>
<dbReference type="RefSeq" id="WP_129720707.1">
    <property type="nucleotide sequence ID" value="NZ_CP140753.1"/>
</dbReference>
<organism evidence="14 15">
    <name type="scientific">Mycoplasmopsis cynos</name>
    <dbReference type="NCBI Taxonomy" id="171284"/>
    <lineage>
        <taxon>Bacteria</taxon>
        <taxon>Bacillati</taxon>
        <taxon>Mycoplasmatota</taxon>
        <taxon>Mycoplasmoidales</taxon>
        <taxon>Metamycoplasmataceae</taxon>
        <taxon>Mycoplasmopsis</taxon>
    </lineage>
</organism>
<dbReference type="InterPro" id="IPR037118">
    <property type="entry name" value="Val-tRNA_synth_C_sf"/>
</dbReference>
<dbReference type="PROSITE" id="PS00178">
    <property type="entry name" value="AA_TRNA_LIGASE_I"/>
    <property type="match status" value="1"/>
</dbReference>
<feature type="domain" description="Methionyl/Valyl/Leucyl/Isoleucyl-tRNA synthetase anticodon-binding" evidence="13">
    <location>
        <begin position="588"/>
        <end position="714"/>
    </location>
</feature>
<dbReference type="EMBL" id="LR214986">
    <property type="protein sequence ID" value="VEU64871.1"/>
    <property type="molecule type" value="Genomic_DNA"/>
</dbReference>
<dbReference type="InterPro" id="IPR010978">
    <property type="entry name" value="tRNA-bd_arm"/>
</dbReference>
<evidence type="ECO:0000256" key="2">
    <source>
        <dbReference type="ARBA" id="ARBA00011245"/>
    </source>
</evidence>
<comment type="subcellular location">
    <subcellularLocation>
        <location evidence="1 11">Cytoplasm</location>
    </subcellularLocation>
</comment>
<keyword evidence="14" id="KW-0614">Plasmid</keyword>
<gene>
    <name evidence="11 14" type="primary">valS</name>
    <name evidence="14" type="ORF">NCTC10142_00637</name>
</gene>
<dbReference type="Gene3D" id="1.10.730.10">
    <property type="entry name" value="Isoleucyl-tRNA Synthetase, Domain 1"/>
    <property type="match status" value="1"/>
</dbReference>
<accession>A0A449AIQ2</accession>
<evidence type="ECO:0000256" key="1">
    <source>
        <dbReference type="ARBA" id="ARBA00004496"/>
    </source>
</evidence>
<comment type="function">
    <text evidence="11">Catalyzes the attachment of valine to tRNA(Val). As ValRS can inadvertently accommodate and process structurally similar amino acids such as threonine, to avoid such errors, it has a 'posttransfer' editing activity that hydrolyzes mischarged Thr-tRNA(Val) in a tRNA-dependent manner.</text>
</comment>
<dbReference type="InterPro" id="IPR009008">
    <property type="entry name" value="Val/Leu/Ile-tRNA-synth_edit"/>
</dbReference>
<evidence type="ECO:0000256" key="3">
    <source>
        <dbReference type="ARBA" id="ARBA00022490"/>
    </source>
</evidence>
<evidence type="ECO:0000256" key="11">
    <source>
        <dbReference type="HAMAP-Rule" id="MF_02004"/>
    </source>
</evidence>
<protein>
    <recommendedName>
        <fullName evidence="11">Valine--tRNA ligase</fullName>
        <ecNumber evidence="11">6.1.1.9</ecNumber>
    </recommendedName>
    <alternativeName>
        <fullName evidence="11">Valyl-tRNA synthetase</fullName>
        <shortName evidence="11">ValRS</shortName>
    </alternativeName>
</protein>
<evidence type="ECO:0000313" key="15">
    <source>
        <dbReference type="Proteomes" id="UP000289506"/>
    </source>
</evidence>
<evidence type="ECO:0000256" key="5">
    <source>
        <dbReference type="ARBA" id="ARBA00022741"/>
    </source>
</evidence>
<keyword evidence="9 11" id="KW-0030">Aminoacyl-tRNA synthetase</keyword>
<dbReference type="InterPro" id="IPR002300">
    <property type="entry name" value="aa-tRNA-synth_Ia"/>
</dbReference>
<keyword evidence="4 11" id="KW-0436">Ligase</keyword>
<dbReference type="SUPFAM" id="SSF50677">
    <property type="entry name" value="ValRS/IleRS/LeuRS editing domain"/>
    <property type="match status" value="1"/>
</dbReference>
<dbReference type="InterPro" id="IPR001412">
    <property type="entry name" value="aa-tRNA-synth_I_CS"/>
</dbReference>
<comment type="domain">
    <text evidence="11">ValRS has two distinct active sites: one for aminoacylation and one for editing. The misactivated threonine is translocated from the active site to the editing site.</text>
</comment>
<reference evidence="14 15" key="1">
    <citation type="submission" date="2019-01" db="EMBL/GenBank/DDBJ databases">
        <authorList>
            <consortium name="Pathogen Informatics"/>
        </authorList>
    </citation>
    <scope>NUCLEOTIDE SEQUENCE [LARGE SCALE GENOMIC DNA]</scope>
    <source>
        <strain evidence="14 15">NCTC10142</strain>
        <plasmid evidence="15">13</plasmid>
    </source>
</reference>
<geneLocation type="plasmid" evidence="14 15">
    <name>13</name>
</geneLocation>
<keyword evidence="6 11" id="KW-0067">ATP-binding</keyword>
<feature type="short sequence motif" description="'KMSKS' region" evidence="11">
    <location>
        <begin position="512"/>
        <end position="516"/>
    </location>
</feature>
<dbReference type="GO" id="GO:0002161">
    <property type="term" value="F:aminoacyl-tRNA deacylase activity"/>
    <property type="evidence" value="ECO:0007669"/>
    <property type="project" value="InterPro"/>
</dbReference>
<comment type="catalytic activity">
    <reaction evidence="10 11">
        <text>tRNA(Val) + L-valine + ATP = L-valyl-tRNA(Val) + AMP + diphosphate</text>
        <dbReference type="Rhea" id="RHEA:10704"/>
        <dbReference type="Rhea" id="RHEA-COMP:9672"/>
        <dbReference type="Rhea" id="RHEA-COMP:9708"/>
        <dbReference type="ChEBI" id="CHEBI:30616"/>
        <dbReference type="ChEBI" id="CHEBI:33019"/>
        <dbReference type="ChEBI" id="CHEBI:57762"/>
        <dbReference type="ChEBI" id="CHEBI:78442"/>
        <dbReference type="ChEBI" id="CHEBI:78537"/>
        <dbReference type="ChEBI" id="CHEBI:456215"/>
        <dbReference type="EC" id="6.1.1.9"/>
    </reaction>
</comment>
<name>A0A449AIQ2_9BACT</name>
<dbReference type="EC" id="6.1.1.9" evidence="11"/>
<dbReference type="Pfam" id="PF08264">
    <property type="entry name" value="Anticodon_1"/>
    <property type="match status" value="1"/>
</dbReference>
<dbReference type="NCBIfam" id="TIGR00422">
    <property type="entry name" value="valS"/>
    <property type="match status" value="1"/>
</dbReference>
<dbReference type="Pfam" id="PF00133">
    <property type="entry name" value="tRNA-synt_1"/>
    <property type="match status" value="2"/>
</dbReference>
<comment type="subunit">
    <text evidence="2 11">Monomer.</text>
</comment>
<evidence type="ECO:0000313" key="14">
    <source>
        <dbReference type="EMBL" id="VEU64871.1"/>
    </source>
</evidence>
<feature type="domain" description="Aminoacyl-tRNA synthetase class Ia" evidence="12">
    <location>
        <begin position="15"/>
        <end position="421"/>
    </location>
</feature>
<keyword evidence="7 11" id="KW-0648">Protein biosynthesis</keyword>
<dbReference type="GO" id="GO:0005829">
    <property type="term" value="C:cytosol"/>
    <property type="evidence" value="ECO:0007669"/>
    <property type="project" value="TreeGrafter"/>
</dbReference>
<dbReference type="SUPFAM" id="SSF47323">
    <property type="entry name" value="Anticodon-binding domain of a subclass of class I aminoacyl-tRNA synthetases"/>
    <property type="match status" value="1"/>
</dbReference>
<keyword evidence="3 11" id="KW-0963">Cytoplasm</keyword>
<evidence type="ECO:0000259" key="12">
    <source>
        <dbReference type="Pfam" id="PF00133"/>
    </source>
</evidence>
<evidence type="ECO:0000256" key="10">
    <source>
        <dbReference type="ARBA" id="ARBA00047552"/>
    </source>
</evidence>
<evidence type="ECO:0000256" key="7">
    <source>
        <dbReference type="ARBA" id="ARBA00022917"/>
    </source>
</evidence>
<dbReference type="SUPFAM" id="SSF46589">
    <property type="entry name" value="tRNA-binding arm"/>
    <property type="match status" value="1"/>
</dbReference>
<dbReference type="AlphaFoldDB" id="A0A449AIQ2"/>
<dbReference type="PRINTS" id="PR00986">
    <property type="entry name" value="TRNASYNTHVAL"/>
</dbReference>
<dbReference type="InterPro" id="IPR009080">
    <property type="entry name" value="tRNAsynth_Ia_anticodon-bd"/>
</dbReference>
<dbReference type="CDD" id="cd00817">
    <property type="entry name" value="ValRS_core"/>
    <property type="match status" value="1"/>
</dbReference>
<dbReference type="CDD" id="cd07962">
    <property type="entry name" value="Anticodon_Ia_Val"/>
    <property type="match status" value="1"/>
</dbReference>
<comment type="domain">
    <text evidence="11">The C-terminal coiled-coil domain is crucial for aminoacylation activity.</text>
</comment>
<evidence type="ECO:0000256" key="6">
    <source>
        <dbReference type="ARBA" id="ARBA00022840"/>
    </source>
</evidence>
<dbReference type="InterPro" id="IPR014729">
    <property type="entry name" value="Rossmann-like_a/b/a_fold"/>
</dbReference>
<feature type="coiled-coil region" evidence="11">
    <location>
        <begin position="757"/>
        <end position="827"/>
    </location>
</feature>
<dbReference type="Gene3D" id="1.10.287.380">
    <property type="entry name" value="Valyl-tRNA synthetase, C-terminal domain"/>
    <property type="match status" value="1"/>
</dbReference>
<proteinExistence type="inferred from homology"/>
<feature type="binding site" evidence="11">
    <location>
        <position position="515"/>
    </location>
    <ligand>
        <name>ATP</name>
        <dbReference type="ChEBI" id="CHEBI:30616"/>
    </ligand>
</feature>
<dbReference type="PANTHER" id="PTHR11946:SF93">
    <property type="entry name" value="VALINE--TRNA LIGASE, CHLOROPLASTIC_MITOCHONDRIAL 2"/>
    <property type="match status" value="1"/>
</dbReference>
<keyword evidence="5 11" id="KW-0547">Nucleotide-binding</keyword>
<keyword evidence="8 11" id="KW-0175">Coiled coil</keyword>
<evidence type="ECO:0000259" key="13">
    <source>
        <dbReference type="Pfam" id="PF08264"/>
    </source>
</evidence>
<comment type="similarity">
    <text evidence="11">Belongs to the class-I aminoacyl-tRNA synthetase family. ValS type 1 subfamily.</text>
</comment>
<evidence type="ECO:0000256" key="9">
    <source>
        <dbReference type="ARBA" id="ARBA00023146"/>
    </source>
</evidence>
<dbReference type="InterPro" id="IPR002303">
    <property type="entry name" value="Valyl-tRNA_ligase"/>
</dbReference>
<dbReference type="GO" id="GO:0006438">
    <property type="term" value="P:valyl-tRNA aminoacylation"/>
    <property type="evidence" value="ECO:0007669"/>
    <property type="project" value="UniProtKB-UniRule"/>
</dbReference>
<dbReference type="PANTHER" id="PTHR11946">
    <property type="entry name" value="VALYL-TRNA SYNTHETASES"/>
    <property type="match status" value="1"/>
</dbReference>
<dbReference type="GO" id="GO:0004832">
    <property type="term" value="F:valine-tRNA ligase activity"/>
    <property type="evidence" value="ECO:0007669"/>
    <property type="project" value="UniProtKB-UniRule"/>
</dbReference>
<dbReference type="Gene3D" id="3.40.50.620">
    <property type="entry name" value="HUPs"/>
    <property type="match status" value="2"/>
</dbReference>
<dbReference type="InterPro" id="IPR013155">
    <property type="entry name" value="M/V/L/I-tRNA-synth_anticd-bd"/>
</dbReference>
<dbReference type="NCBIfam" id="NF004349">
    <property type="entry name" value="PRK05729.1"/>
    <property type="match status" value="1"/>
</dbReference>